<dbReference type="Gene3D" id="1.25.40.20">
    <property type="entry name" value="Ankyrin repeat-containing domain"/>
    <property type="match status" value="1"/>
</dbReference>
<feature type="transmembrane region" description="Helical" evidence="8">
    <location>
        <begin position="246"/>
        <end position="266"/>
    </location>
</feature>
<feature type="transmembrane region" description="Helical" evidence="8">
    <location>
        <begin position="314"/>
        <end position="336"/>
    </location>
</feature>
<dbReference type="PROSITE" id="PS50088">
    <property type="entry name" value="ANK_REPEAT"/>
    <property type="match status" value="1"/>
</dbReference>
<dbReference type="PANTHER" id="PTHR24186:SF37">
    <property type="entry name" value="PGG DOMAIN-CONTAINING PROTEIN"/>
    <property type="match status" value="1"/>
</dbReference>
<sequence length="368" mass="41043">MCLARDRDGRNPLHLAAISGKLNILNLINHHIWLMQAAREKAAEEGGNILHLCVKYNQLVALKFLLQIFGTDLEFVSAKNDDGMTILHLAMHYNQNQARRQIIIYLIENTPEIINIKNADGKTILDIFLGMAKLKSYQFARLRKDERLLHELERSGGIAASLLKSQASTGNHMSISRVLNNLRETLEKSINAIMVLASLTATMAFQAMVSPPGGVWQDDLSEGPNPHRAGQSVFAQTEPKYYRQLLAYNTISFALSLSTILILLYSELAINSLYMLIVLSSSITCSVVSISVAYGLSLATIVPESVRWHLKADTAAVVVLLMVLSVVVIFNVPLMPQDVAFVRLRRSYSFRRDRQKLTEALLLADQSI</sequence>
<organism evidence="10 11">
    <name type="scientific">Oldenlandia corymbosa var. corymbosa</name>
    <dbReference type="NCBI Taxonomy" id="529605"/>
    <lineage>
        <taxon>Eukaryota</taxon>
        <taxon>Viridiplantae</taxon>
        <taxon>Streptophyta</taxon>
        <taxon>Embryophyta</taxon>
        <taxon>Tracheophyta</taxon>
        <taxon>Spermatophyta</taxon>
        <taxon>Magnoliopsida</taxon>
        <taxon>eudicotyledons</taxon>
        <taxon>Gunneridae</taxon>
        <taxon>Pentapetalae</taxon>
        <taxon>asterids</taxon>
        <taxon>lamiids</taxon>
        <taxon>Gentianales</taxon>
        <taxon>Rubiaceae</taxon>
        <taxon>Rubioideae</taxon>
        <taxon>Spermacoceae</taxon>
        <taxon>Hedyotis-Oldenlandia complex</taxon>
        <taxon>Oldenlandia</taxon>
    </lineage>
</organism>
<feature type="transmembrane region" description="Helical" evidence="8">
    <location>
        <begin position="190"/>
        <end position="209"/>
    </location>
</feature>
<dbReference type="SUPFAM" id="SSF48403">
    <property type="entry name" value="Ankyrin repeat"/>
    <property type="match status" value="1"/>
</dbReference>
<evidence type="ECO:0000256" key="4">
    <source>
        <dbReference type="ARBA" id="ARBA00022989"/>
    </source>
</evidence>
<dbReference type="Proteomes" id="UP001161247">
    <property type="component" value="Chromosome 9"/>
</dbReference>
<evidence type="ECO:0000259" key="9">
    <source>
        <dbReference type="Pfam" id="PF13962"/>
    </source>
</evidence>
<comment type="subcellular location">
    <subcellularLocation>
        <location evidence="1">Membrane</location>
        <topology evidence="1">Multi-pass membrane protein</topology>
    </subcellularLocation>
</comment>
<dbReference type="PANTHER" id="PTHR24186">
    <property type="entry name" value="PROTEIN PHOSPHATASE 1 REGULATORY SUBUNIT"/>
    <property type="match status" value="1"/>
</dbReference>
<accession>A0AAV1EF91</accession>
<evidence type="ECO:0000256" key="5">
    <source>
        <dbReference type="ARBA" id="ARBA00023043"/>
    </source>
</evidence>
<evidence type="ECO:0000256" key="3">
    <source>
        <dbReference type="ARBA" id="ARBA00022737"/>
    </source>
</evidence>
<evidence type="ECO:0000256" key="6">
    <source>
        <dbReference type="ARBA" id="ARBA00023136"/>
    </source>
</evidence>
<evidence type="ECO:0000256" key="1">
    <source>
        <dbReference type="ARBA" id="ARBA00004141"/>
    </source>
</evidence>
<evidence type="ECO:0000313" key="11">
    <source>
        <dbReference type="Proteomes" id="UP001161247"/>
    </source>
</evidence>
<feature type="transmembrane region" description="Helical" evidence="8">
    <location>
        <begin position="273"/>
        <end position="294"/>
    </location>
</feature>
<dbReference type="GO" id="GO:0005886">
    <property type="term" value="C:plasma membrane"/>
    <property type="evidence" value="ECO:0007669"/>
    <property type="project" value="TreeGrafter"/>
</dbReference>
<evidence type="ECO:0000256" key="2">
    <source>
        <dbReference type="ARBA" id="ARBA00022692"/>
    </source>
</evidence>
<dbReference type="AlphaFoldDB" id="A0AAV1EF91"/>
<dbReference type="SMART" id="SM00248">
    <property type="entry name" value="ANK"/>
    <property type="match status" value="3"/>
</dbReference>
<feature type="repeat" description="ANK" evidence="7">
    <location>
        <begin position="8"/>
        <end position="28"/>
    </location>
</feature>
<feature type="domain" description="PGG" evidence="9">
    <location>
        <begin position="184"/>
        <end position="298"/>
    </location>
</feature>
<keyword evidence="5 7" id="KW-0040">ANK repeat</keyword>
<dbReference type="InterPro" id="IPR002110">
    <property type="entry name" value="Ankyrin_rpt"/>
</dbReference>
<keyword evidence="4 8" id="KW-1133">Transmembrane helix</keyword>
<evidence type="ECO:0000256" key="8">
    <source>
        <dbReference type="SAM" id="Phobius"/>
    </source>
</evidence>
<dbReference type="InterPro" id="IPR026961">
    <property type="entry name" value="PGG_dom"/>
</dbReference>
<keyword evidence="3" id="KW-0677">Repeat</keyword>
<keyword evidence="2 8" id="KW-0812">Transmembrane</keyword>
<protein>
    <submittedName>
        <fullName evidence="10">OLC1v1019903C1</fullName>
    </submittedName>
</protein>
<dbReference type="InterPro" id="IPR036770">
    <property type="entry name" value="Ankyrin_rpt-contain_sf"/>
</dbReference>
<dbReference type="EMBL" id="OX459126">
    <property type="protein sequence ID" value="CAI9118344.1"/>
    <property type="molecule type" value="Genomic_DNA"/>
</dbReference>
<evidence type="ECO:0000256" key="7">
    <source>
        <dbReference type="PROSITE-ProRule" id="PRU00023"/>
    </source>
</evidence>
<evidence type="ECO:0000313" key="10">
    <source>
        <dbReference type="EMBL" id="CAI9118344.1"/>
    </source>
</evidence>
<gene>
    <name evidence="10" type="ORF">OLC1_LOCUS24234</name>
</gene>
<reference evidence="10" key="1">
    <citation type="submission" date="2023-03" db="EMBL/GenBank/DDBJ databases">
        <authorList>
            <person name="Julca I."/>
        </authorList>
    </citation>
    <scope>NUCLEOTIDE SEQUENCE</scope>
</reference>
<keyword evidence="6 8" id="KW-0472">Membrane</keyword>
<proteinExistence type="predicted"/>
<dbReference type="Pfam" id="PF12796">
    <property type="entry name" value="Ank_2"/>
    <property type="match status" value="1"/>
</dbReference>
<dbReference type="PROSITE" id="PS50297">
    <property type="entry name" value="ANK_REP_REGION"/>
    <property type="match status" value="1"/>
</dbReference>
<keyword evidence="11" id="KW-1185">Reference proteome</keyword>
<name>A0AAV1EF91_OLDCO</name>
<dbReference type="Pfam" id="PF13962">
    <property type="entry name" value="PGG"/>
    <property type="match status" value="1"/>
</dbReference>